<comment type="caution">
    <text evidence="2">The sequence shown here is derived from an EMBL/GenBank/DDBJ whole genome shotgun (WGS) entry which is preliminary data.</text>
</comment>
<name>A0ABQ4Y9X7_9ASTR</name>
<gene>
    <name evidence="2" type="ORF">Tco_0707297</name>
</gene>
<dbReference type="Proteomes" id="UP001151760">
    <property type="component" value="Unassembled WGS sequence"/>
</dbReference>
<feature type="compositionally biased region" description="Basic and acidic residues" evidence="1">
    <location>
        <begin position="110"/>
        <end position="121"/>
    </location>
</feature>
<accession>A0ABQ4Y9X7</accession>
<proteinExistence type="predicted"/>
<evidence type="ECO:0000313" key="2">
    <source>
        <dbReference type="EMBL" id="GJS74456.1"/>
    </source>
</evidence>
<organism evidence="2 3">
    <name type="scientific">Tanacetum coccineum</name>
    <dbReference type="NCBI Taxonomy" id="301880"/>
    <lineage>
        <taxon>Eukaryota</taxon>
        <taxon>Viridiplantae</taxon>
        <taxon>Streptophyta</taxon>
        <taxon>Embryophyta</taxon>
        <taxon>Tracheophyta</taxon>
        <taxon>Spermatophyta</taxon>
        <taxon>Magnoliopsida</taxon>
        <taxon>eudicotyledons</taxon>
        <taxon>Gunneridae</taxon>
        <taxon>Pentapetalae</taxon>
        <taxon>asterids</taxon>
        <taxon>campanulids</taxon>
        <taxon>Asterales</taxon>
        <taxon>Asteraceae</taxon>
        <taxon>Asteroideae</taxon>
        <taxon>Anthemideae</taxon>
        <taxon>Anthemidinae</taxon>
        <taxon>Tanacetum</taxon>
    </lineage>
</organism>
<reference evidence="2" key="1">
    <citation type="journal article" date="2022" name="Int. J. Mol. Sci.">
        <title>Draft Genome of Tanacetum Coccineum: Genomic Comparison of Closely Related Tanacetum-Family Plants.</title>
        <authorList>
            <person name="Yamashiro T."/>
            <person name="Shiraishi A."/>
            <person name="Nakayama K."/>
            <person name="Satake H."/>
        </authorList>
    </citation>
    <scope>NUCLEOTIDE SEQUENCE</scope>
</reference>
<sequence length="196" mass="21715">MIVRGDGSCNTASVLSRHGFIPSGLIMYPRNIHSAAPNCTESRAFYLSIIESLPTSPIPVEDSDPVQEEIDIFTGSDGLMPSGIKNEDYDSKGDICFLEELPNNNLISLPEHESPNLDHQDNPSTPRPPPEPPDVKIRLEPDTTVINNFDVLNKDACFNLEEGVQIFLPFFTYPVNPPFLYSFGSEDTIFDPDIST</sequence>
<dbReference type="EMBL" id="BQNB010010232">
    <property type="protein sequence ID" value="GJS74456.1"/>
    <property type="molecule type" value="Genomic_DNA"/>
</dbReference>
<reference evidence="2" key="2">
    <citation type="submission" date="2022-01" db="EMBL/GenBank/DDBJ databases">
        <authorList>
            <person name="Yamashiro T."/>
            <person name="Shiraishi A."/>
            <person name="Satake H."/>
            <person name="Nakayama K."/>
        </authorList>
    </citation>
    <scope>NUCLEOTIDE SEQUENCE</scope>
</reference>
<protein>
    <submittedName>
        <fullName evidence="2">Uncharacterized protein</fullName>
    </submittedName>
</protein>
<feature type="region of interest" description="Disordered" evidence="1">
    <location>
        <begin position="108"/>
        <end position="136"/>
    </location>
</feature>
<evidence type="ECO:0000313" key="3">
    <source>
        <dbReference type="Proteomes" id="UP001151760"/>
    </source>
</evidence>
<keyword evidence="3" id="KW-1185">Reference proteome</keyword>
<evidence type="ECO:0000256" key="1">
    <source>
        <dbReference type="SAM" id="MobiDB-lite"/>
    </source>
</evidence>